<dbReference type="PANTHER" id="PTHR43226">
    <property type="entry name" value="XAA-PRO AMINOPEPTIDASE 3"/>
    <property type="match status" value="1"/>
</dbReference>
<evidence type="ECO:0000256" key="1">
    <source>
        <dbReference type="ARBA" id="ARBA00001424"/>
    </source>
</evidence>
<dbReference type="SUPFAM" id="SSF53092">
    <property type="entry name" value="Creatinase/prolidase N-terminal domain"/>
    <property type="match status" value="1"/>
</dbReference>
<dbReference type="InterPro" id="IPR036005">
    <property type="entry name" value="Creatinase/aminopeptidase-like"/>
</dbReference>
<dbReference type="EC" id="3.4.11.9" evidence="4"/>
<keyword evidence="9" id="KW-0031">Aminopeptidase</keyword>
<proteinExistence type="inferred from homology"/>
<dbReference type="InterPro" id="IPR029149">
    <property type="entry name" value="Creatin/AminoP/Spt16_N"/>
</dbReference>
<dbReference type="InterPro" id="IPR007865">
    <property type="entry name" value="Aminopep_P_N"/>
</dbReference>
<dbReference type="Gene3D" id="3.90.230.10">
    <property type="entry name" value="Creatinase/methionine aminopeptidase superfamily"/>
    <property type="match status" value="1"/>
</dbReference>
<dbReference type="InterPro" id="IPR000994">
    <property type="entry name" value="Pept_M24"/>
</dbReference>
<keyword evidence="5" id="KW-0479">Metal-binding</keyword>
<accession>F9D1D6</accession>
<sequence length="473" mass="53157">MQSVKKYPMFNKETYVGRRAELKRLVGSGIIVMFGNNESPANFPNNGYYPFRQDSSFLYYFGQKRDGLVGVIDIDQDRETLLGDDISIDDIVWYGSVDSVADMAAQVGVTHSAPMKTLKTICNDAMRNKRQIHFLPPYRADIKIQIFDLLGIHPNQQKESASMQLIRAVVKMRSVKTAEEIAELERAAAIGYKMHTTAMRLIRPGVTEKYVSGQVDGVAHSYGSMVSFPTIFSQHGEIMHGNPSMAPLESGRLALCDAGAETMEHYCSDNTRTCPVSGKFTQRQLEIYSIVEDCHDHALEVARPGVKYADVHFSVCRLMFDRLKELGLAKGDTEEAVRAGAHAMFLPHGLGHMMGMDVHDMESFDQINVGFDEETRPNLEQFGTNCLRMGRRLEEGFVVTDEPGIYFIPALIDEWRASGHCAEFLNFDRLKTYKDFGGIRIEDDLLITADGCRFIGQDRIPYHPKDVEAYMAG</sequence>
<organism evidence="9 10">
    <name type="scientific">Prevotella dentalis (strain ATCC 49559 / DSM 3688 / JCM 13448 / NCTC 12043 / ES 2772)</name>
    <name type="common">Mitsuokella dentalis</name>
    <dbReference type="NCBI Taxonomy" id="908937"/>
    <lineage>
        <taxon>Bacteria</taxon>
        <taxon>Pseudomonadati</taxon>
        <taxon>Bacteroidota</taxon>
        <taxon>Bacteroidia</taxon>
        <taxon>Bacteroidales</taxon>
        <taxon>Prevotellaceae</taxon>
        <taxon>Prevotella</taxon>
    </lineage>
</organism>
<dbReference type="AlphaFoldDB" id="F9D1D6"/>
<dbReference type="eggNOG" id="COG0006">
    <property type="taxonomic scope" value="Bacteria"/>
</dbReference>
<dbReference type="STRING" id="908937.Prede_0809"/>
<dbReference type="GO" id="GO:0005829">
    <property type="term" value="C:cytosol"/>
    <property type="evidence" value="ECO:0007669"/>
    <property type="project" value="TreeGrafter"/>
</dbReference>
<keyword evidence="7" id="KW-0464">Manganese</keyword>
<keyword evidence="6 9" id="KW-0378">Hydrolase</keyword>
<evidence type="ECO:0000256" key="4">
    <source>
        <dbReference type="ARBA" id="ARBA00012574"/>
    </source>
</evidence>
<evidence type="ECO:0000256" key="5">
    <source>
        <dbReference type="ARBA" id="ARBA00022723"/>
    </source>
</evidence>
<dbReference type="EMBL" id="AFPW01000008">
    <property type="protein sequence ID" value="EGQ16298.1"/>
    <property type="molecule type" value="Genomic_DNA"/>
</dbReference>
<evidence type="ECO:0000313" key="9">
    <source>
        <dbReference type="EMBL" id="EGQ16298.1"/>
    </source>
</evidence>
<evidence type="ECO:0000256" key="2">
    <source>
        <dbReference type="ARBA" id="ARBA00001936"/>
    </source>
</evidence>
<evidence type="ECO:0000313" key="10">
    <source>
        <dbReference type="Proteomes" id="UP000007820"/>
    </source>
</evidence>
<dbReference type="GO" id="GO:0006508">
    <property type="term" value="P:proteolysis"/>
    <property type="evidence" value="ECO:0007669"/>
    <property type="project" value="TreeGrafter"/>
</dbReference>
<dbReference type="Proteomes" id="UP000007820">
    <property type="component" value="Unassembled WGS sequence"/>
</dbReference>
<dbReference type="GO" id="GO:0070006">
    <property type="term" value="F:metalloaminopeptidase activity"/>
    <property type="evidence" value="ECO:0007669"/>
    <property type="project" value="InterPro"/>
</dbReference>
<gene>
    <name evidence="9" type="primary">pepP</name>
    <name evidence="9" type="ORF">HMPREF9136_0664</name>
</gene>
<feature type="domain" description="Aminopeptidase P N-terminal" evidence="8">
    <location>
        <begin position="10"/>
        <end position="143"/>
    </location>
</feature>
<dbReference type="Gene3D" id="3.40.350.10">
    <property type="entry name" value="Creatinase/prolidase N-terminal domain"/>
    <property type="match status" value="1"/>
</dbReference>
<comment type="caution">
    <text evidence="9">The sequence shown here is derived from an EMBL/GenBank/DDBJ whole genome shotgun (WGS) entry which is preliminary data.</text>
</comment>
<dbReference type="PANTHER" id="PTHR43226:SF4">
    <property type="entry name" value="XAA-PRO AMINOPEPTIDASE 3"/>
    <property type="match status" value="1"/>
</dbReference>
<evidence type="ECO:0000256" key="6">
    <source>
        <dbReference type="ARBA" id="ARBA00022801"/>
    </source>
</evidence>
<dbReference type="Pfam" id="PF00557">
    <property type="entry name" value="Peptidase_M24"/>
    <property type="match status" value="1"/>
</dbReference>
<name>F9D1D6_PREDD</name>
<keyword evidence="9" id="KW-0645">Protease</keyword>
<reference evidence="9 10" key="1">
    <citation type="submission" date="2011-04" db="EMBL/GenBank/DDBJ databases">
        <authorList>
            <person name="Muzny D."/>
            <person name="Qin X."/>
            <person name="Deng J."/>
            <person name="Jiang H."/>
            <person name="Liu Y."/>
            <person name="Qu J."/>
            <person name="Song X.-Z."/>
            <person name="Zhang L."/>
            <person name="Thornton R."/>
            <person name="Coyle M."/>
            <person name="Francisco L."/>
            <person name="Jackson L."/>
            <person name="Javaid M."/>
            <person name="Korchina V."/>
            <person name="Kovar C."/>
            <person name="Mata R."/>
            <person name="Mathew T."/>
            <person name="Ngo R."/>
            <person name="Nguyen L."/>
            <person name="Nguyen N."/>
            <person name="Okwuonu G."/>
            <person name="Ongeri F."/>
            <person name="Pham C."/>
            <person name="Simmons D."/>
            <person name="Wilczek-Boney K."/>
            <person name="Hale W."/>
            <person name="Jakkamsetti A."/>
            <person name="Pham P."/>
            <person name="Ruth R."/>
            <person name="San Lucas F."/>
            <person name="Warren J."/>
            <person name="Zhang J."/>
            <person name="Zhao Z."/>
            <person name="Zhou C."/>
            <person name="Zhu D."/>
            <person name="Lee S."/>
            <person name="Bess C."/>
            <person name="Blankenburg K."/>
            <person name="Forbes L."/>
            <person name="Fu Q."/>
            <person name="Gubbala S."/>
            <person name="Hirani K."/>
            <person name="Jayaseelan J.C."/>
            <person name="Lara F."/>
            <person name="Munidasa M."/>
            <person name="Palculict T."/>
            <person name="Patil S."/>
            <person name="Pu L.-L."/>
            <person name="Saada N."/>
            <person name="Tang L."/>
            <person name="Weissenberger G."/>
            <person name="Zhu Y."/>
            <person name="Hemphill L."/>
            <person name="Shang Y."/>
            <person name="Youmans B."/>
            <person name="Ayvaz T."/>
            <person name="Ross M."/>
            <person name="Santibanez J."/>
            <person name="Aqrawi P."/>
            <person name="Gross S."/>
            <person name="Joshi V."/>
            <person name="Fowler G."/>
            <person name="Nazareth L."/>
            <person name="Reid J."/>
            <person name="Worley K."/>
            <person name="Petrosino J."/>
            <person name="Highlander S."/>
            <person name="Gibbs R."/>
        </authorList>
    </citation>
    <scope>NUCLEOTIDE SEQUENCE [LARGE SCALE GENOMIC DNA]</scope>
    <source>
        <strain evidence="9 10">DSM 3688</strain>
    </source>
</reference>
<evidence type="ECO:0000256" key="7">
    <source>
        <dbReference type="ARBA" id="ARBA00023211"/>
    </source>
</evidence>
<comment type="catalytic activity">
    <reaction evidence="1">
        <text>Release of any N-terminal amino acid, including proline, that is linked to proline, even from a dipeptide or tripeptide.</text>
        <dbReference type="EC" id="3.4.11.9"/>
    </reaction>
</comment>
<comment type="similarity">
    <text evidence="3">Belongs to the peptidase M24B family.</text>
</comment>
<dbReference type="SMART" id="SM01011">
    <property type="entry name" value="AMP_N"/>
    <property type="match status" value="1"/>
</dbReference>
<dbReference type="GO" id="GO:0030145">
    <property type="term" value="F:manganese ion binding"/>
    <property type="evidence" value="ECO:0007669"/>
    <property type="project" value="InterPro"/>
</dbReference>
<dbReference type="SUPFAM" id="SSF55920">
    <property type="entry name" value="Creatinase/aminopeptidase"/>
    <property type="match status" value="1"/>
</dbReference>
<evidence type="ECO:0000259" key="8">
    <source>
        <dbReference type="SMART" id="SM01011"/>
    </source>
</evidence>
<comment type="cofactor">
    <cofactor evidence="2">
        <name>Mn(2+)</name>
        <dbReference type="ChEBI" id="CHEBI:29035"/>
    </cofactor>
</comment>
<protein>
    <recommendedName>
        <fullName evidence="4">Xaa-Pro aminopeptidase</fullName>
        <ecNumber evidence="4">3.4.11.9</ecNumber>
    </recommendedName>
</protein>
<dbReference type="Pfam" id="PF05195">
    <property type="entry name" value="AMP_N"/>
    <property type="match status" value="1"/>
</dbReference>
<evidence type="ECO:0000256" key="3">
    <source>
        <dbReference type="ARBA" id="ARBA00008766"/>
    </source>
</evidence>
<dbReference type="InterPro" id="IPR052433">
    <property type="entry name" value="X-Pro_dipept-like"/>
</dbReference>